<dbReference type="Gene3D" id="2.60.120.10">
    <property type="entry name" value="Jelly Rolls"/>
    <property type="match status" value="1"/>
</dbReference>
<dbReference type="STRING" id="637679.GCA_001550055_00955"/>
<dbReference type="CDD" id="cd02236">
    <property type="entry name" value="cupin_CV2614-like"/>
    <property type="match status" value="1"/>
</dbReference>
<feature type="domain" description="Cupin type-2" evidence="2">
    <location>
        <begin position="52"/>
        <end position="119"/>
    </location>
</feature>
<dbReference type="InterPro" id="IPR014710">
    <property type="entry name" value="RmlC-like_jellyroll"/>
</dbReference>
<feature type="signal peptide" evidence="1">
    <location>
        <begin position="1"/>
        <end position="20"/>
    </location>
</feature>
<dbReference type="SUPFAM" id="SSF51182">
    <property type="entry name" value="RmlC-like cupins"/>
    <property type="match status" value="1"/>
</dbReference>
<dbReference type="AlphaFoldDB" id="A0A1G6XKQ4"/>
<dbReference type="Pfam" id="PF07883">
    <property type="entry name" value="Cupin_2"/>
    <property type="match status" value="1"/>
</dbReference>
<accession>A0A1G6XKQ4</accession>
<keyword evidence="4" id="KW-1185">Reference proteome</keyword>
<name>A0A1G6XKQ4_9PROT</name>
<evidence type="ECO:0000256" key="1">
    <source>
        <dbReference type="SAM" id="SignalP"/>
    </source>
</evidence>
<reference evidence="3 4" key="1">
    <citation type="submission" date="2016-10" db="EMBL/GenBank/DDBJ databases">
        <authorList>
            <person name="de Groot N.N."/>
        </authorList>
    </citation>
    <scope>NUCLEOTIDE SEQUENCE [LARGE SCALE GENOMIC DNA]</scope>
    <source>
        <strain evidence="3 4">CGMCC 1.9109</strain>
    </source>
</reference>
<dbReference type="Proteomes" id="UP000183685">
    <property type="component" value="Unassembled WGS sequence"/>
</dbReference>
<proteinExistence type="predicted"/>
<protein>
    <submittedName>
        <fullName evidence="3">Cupin domain-containing protein</fullName>
    </submittedName>
</protein>
<evidence type="ECO:0000313" key="3">
    <source>
        <dbReference type="EMBL" id="SDD78720.1"/>
    </source>
</evidence>
<gene>
    <name evidence="3" type="ORF">SAMN04488071_1274</name>
</gene>
<dbReference type="EMBL" id="FNAK01000003">
    <property type="protein sequence ID" value="SDD78720.1"/>
    <property type="molecule type" value="Genomic_DNA"/>
</dbReference>
<dbReference type="RefSeq" id="WP_068301539.1">
    <property type="nucleotide sequence ID" value="NZ_FNAK01000003.1"/>
</dbReference>
<organism evidence="3 4">
    <name type="scientific">Kordiimonas lacus</name>
    <dbReference type="NCBI Taxonomy" id="637679"/>
    <lineage>
        <taxon>Bacteria</taxon>
        <taxon>Pseudomonadati</taxon>
        <taxon>Pseudomonadota</taxon>
        <taxon>Alphaproteobacteria</taxon>
        <taxon>Kordiimonadales</taxon>
        <taxon>Kordiimonadaceae</taxon>
        <taxon>Kordiimonas</taxon>
    </lineage>
</organism>
<dbReference type="OrthoDB" id="9800684at2"/>
<dbReference type="InterPro" id="IPR013096">
    <property type="entry name" value="Cupin_2"/>
</dbReference>
<evidence type="ECO:0000313" key="4">
    <source>
        <dbReference type="Proteomes" id="UP000183685"/>
    </source>
</evidence>
<feature type="chain" id="PRO_5010172231" evidence="1">
    <location>
        <begin position="21"/>
        <end position="137"/>
    </location>
</feature>
<sequence length="137" mass="14456">MKTTIVAFAASMLCATAALAGAEVKLKGAEDVLGNAISYPEGQAEITGLDVVQKPGECNGWHSHPVPTFGLVKSGELTVTYATGEVKKFSAGDMLIEAQHVAHEGCNTGNADLEVLVFYAGSKDVPNTHKREDERPQ</sequence>
<evidence type="ECO:0000259" key="2">
    <source>
        <dbReference type="Pfam" id="PF07883"/>
    </source>
</evidence>
<keyword evidence="1" id="KW-0732">Signal</keyword>
<dbReference type="InterPro" id="IPR011051">
    <property type="entry name" value="RmlC_Cupin_sf"/>
</dbReference>